<reference evidence="2 3" key="1">
    <citation type="submission" date="2020-06" db="EMBL/GenBank/DDBJ databases">
        <title>Transcriptomic and genomic resources for Thalictrum thalictroides and T. hernandezii: Facilitating candidate gene discovery in an emerging model plant lineage.</title>
        <authorList>
            <person name="Arias T."/>
            <person name="Riano-Pachon D.M."/>
            <person name="Di Stilio V.S."/>
        </authorList>
    </citation>
    <scope>NUCLEOTIDE SEQUENCE [LARGE SCALE GENOMIC DNA]</scope>
    <source>
        <strain evidence="3">cv. WT478/WT964</strain>
        <tissue evidence="2">Leaves</tissue>
    </source>
</reference>
<evidence type="ECO:0000313" key="3">
    <source>
        <dbReference type="Proteomes" id="UP000554482"/>
    </source>
</evidence>
<protein>
    <recommendedName>
        <fullName evidence="4">Secreted protein</fullName>
    </recommendedName>
</protein>
<name>A0A7J6W5G2_THATH</name>
<feature type="signal peptide" evidence="1">
    <location>
        <begin position="1"/>
        <end position="19"/>
    </location>
</feature>
<comment type="caution">
    <text evidence="2">The sequence shown here is derived from an EMBL/GenBank/DDBJ whole genome shotgun (WGS) entry which is preliminary data.</text>
</comment>
<evidence type="ECO:0008006" key="4">
    <source>
        <dbReference type="Google" id="ProtNLM"/>
    </source>
</evidence>
<dbReference type="AlphaFoldDB" id="A0A7J6W5G2"/>
<evidence type="ECO:0000313" key="2">
    <source>
        <dbReference type="EMBL" id="KAF5192609.1"/>
    </source>
</evidence>
<organism evidence="2 3">
    <name type="scientific">Thalictrum thalictroides</name>
    <name type="common">Rue-anemone</name>
    <name type="synonym">Anemone thalictroides</name>
    <dbReference type="NCBI Taxonomy" id="46969"/>
    <lineage>
        <taxon>Eukaryota</taxon>
        <taxon>Viridiplantae</taxon>
        <taxon>Streptophyta</taxon>
        <taxon>Embryophyta</taxon>
        <taxon>Tracheophyta</taxon>
        <taxon>Spermatophyta</taxon>
        <taxon>Magnoliopsida</taxon>
        <taxon>Ranunculales</taxon>
        <taxon>Ranunculaceae</taxon>
        <taxon>Thalictroideae</taxon>
        <taxon>Thalictrum</taxon>
    </lineage>
</organism>
<evidence type="ECO:0000256" key="1">
    <source>
        <dbReference type="SAM" id="SignalP"/>
    </source>
</evidence>
<keyword evidence="3" id="KW-1185">Reference proteome</keyword>
<dbReference type="Proteomes" id="UP000554482">
    <property type="component" value="Unassembled WGS sequence"/>
</dbReference>
<dbReference type="EMBL" id="JABWDY010021145">
    <property type="protein sequence ID" value="KAF5192609.1"/>
    <property type="molecule type" value="Genomic_DNA"/>
</dbReference>
<sequence>MQFLLVTVTLIAIVYEVFGFEPRLGSTLACCQIANVLGTSRGNELFTTRIHILGLLQRGMGGYCNACCLYTTVVKARRTSAPLPSFHVW</sequence>
<keyword evidence="1" id="KW-0732">Signal</keyword>
<feature type="chain" id="PRO_5029772266" description="Secreted protein" evidence="1">
    <location>
        <begin position="20"/>
        <end position="89"/>
    </location>
</feature>
<accession>A0A7J6W5G2</accession>
<proteinExistence type="predicted"/>
<gene>
    <name evidence="2" type="ORF">FRX31_017805</name>
</gene>